<name>A0A8X8GYJ9_9RHOB</name>
<evidence type="ECO:0000313" key="2">
    <source>
        <dbReference type="Proteomes" id="UP000484076"/>
    </source>
</evidence>
<organism evidence="1 2">
    <name type="scientific">Fertoeibacter niger</name>
    <dbReference type="NCBI Taxonomy" id="2656921"/>
    <lineage>
        <taxon>Bacteria</taxon>
        <taxon>Pseudomonadati</taxon>
        <taxon>Pseudomonadota</taxon>
        <taxon>Alphaproteobacteria</taxon>
        <taxon>Rhodobacterales</taxon>
        <taxon>Paracoccaceae</taxon>
        <taxon>Fertoeibacter</taxon>
    </lineage>
</organism>
<accession>A0A8X8GYJ9</accession>
<dbReference type="RefSeq" id="WP_174540045.1">
    <property type="nucleotide sequence ID" value="NZ_WHUT02000018.1"/>
</dbReference>
<dbReference type="AlphaFoldDB" id="A0A8X8GYJ9"/>
<gene>
    <name evidence="1" type="ORF">GEU84_019825</name>
</gene>
<sequence length="54" mass="6047">MELIIGKIYQNLIQVWKIFPKILSISGENSEVALAFPPPSRHCAFAVIPLNHMA</sequence>
<proteinExistence type="predicted"/>
<reference evidence="1" key="1">
    <citation type="submission" date="2020-05" db="EMBL/GenBank/DDBJ databases">
        <title>Fertoebacter nigrum gen. nov., sp. nov., a new member of the family Rhodobacteraceae.</title>
        <authorList>
            <person name="Szuroczki S."/>
            <person name="Abbaszade G."/>
            <person name="Buni D."/>
            <person name="Schumann P."/>
            <person name="Toth E."/>
        </authorList>
    </citation>
    <scope>NUCLEOTIDE SEQUENCE</scope>
    <source>
        <strain evidence="1">RG-N-1a</strain>
    </source>
</reference>
<dbReference type="Proteomes" id="UP000484076">
    <property type="component" value="Unassembled WGS sequence"/>
</dbReference>
<protein>
    <submittedName>
        <fullName evidence="1">Uncharacterized protein</fullName>
    </submittedName>
</protein>
<dbReference type="EMBL" id="WHUT02000018">
    <property type="protein sequence ID" value="NUB46644.1"/>
    <property type="molecule type" value="Genomic_DNA"/>
</dbReference>
<comment type="caution">
    <text evidence="1">The sequence shown here is derived from an EMBL/GenBank/DDBJ whole genome shotgun (WGS) entry which is preliminary data.</text>
</comment>
<evidence type="ECO:0000313" key="1">
    <source>
        <dbReference type="EMBL" id="NUB46644.1"/>
    </source>
</evidence>
<keyword evidence="2" id="KW-1185">Reference proteome</keyword>